<evidence type="ECO:0000313" key="3">
    <source>
        <dbReference type="Proteomes" id="UP001236620"/>
    </source>
</evidence>
<evidence type="ECO:0000313" key="2">
    <source>
        <dbReference type="EMBL" id="MDQ0567618.1"/>
    </source>
</evidence>
<sequence length="98" mass="11769">MKTFAIIFLIVVAGMFVHILYSVVHLFILSFRSSKQIKQAKTTVDETTRENRKQWKNFIRYWKFRKIIKQAVIEYKIESSFHKILSKDIENNKSNNNE</sequence>
<name>A0ABU0NDU3_9MOLU</name>
<dbReference type="Proteomes" id="UP001236620">
    <property type="component" value="Unassembled WGS sequence"/>
</dbReference>
<evidence type="ECO:0000256" key="1">
    <source>
        <dbReference type="SAM" id="Phobius"/>
    </source>
</evidence>
<keyword evidence="1" id="KW-1133">Transmembrane helix</keyword>
<gene>
    <name evidence="2" type="ORF">J2Z63_000239</name>
</gene>
<proteinExistence type="predicted"/>
<accession>A0ABU0NDU3</accession>
<feature type="transmembrane region" description="Helical" evidence="1">
    <location>
        <begin position="6"/>
        <end position="31"/>
    </location>
</feature>
<comment type="caution">
    <text evidence="2">The sequence shown here is derived from an EMBL/GenBank/DDBJ whole genome shotgun (WGS) entry which is preliminary data.</text>
</comment>
<protein>
    <submittedName>
        <fullName evidence="2">ABC-type glycerol-3-phosphate transport system permease component</fullName>
    </submittedName>
</protein>
<keyword evidence="1" id="KW-0472">Membrane</keyword>
<dbReference type="RefSeq" id="WP_307444371.1">
    <property type="nucleotide sequence ID" value="NZ_JAUSWP010000001.1"/>
</dbReference>
<reference evidence="2" key="1">
    <citation type="submission" date="2023-07" db="EMBL/GenBank/DDBJ databases">
        <title>Genomic Encyclopedia of Type Strains, Phase IV (KMG-IV): sequencing the most valuable type-strain genomes for metagenomic binning, comparative biology and taxonomic classification.</title>
        <authorList>
            <person name="Goeker M."/>
        </authorList>
    </citation>
    <scope>NUCLEOTIDE SEQUENCE [LARGE SCALE GENOMIC DNA]</scope>
    <source>
        <strain evidence="2">DSM 22019</strain>
    </source>
</reference>
<dbReference type="EMBL" id="JAUSWP010000001">
    <property type="protein sequence ID" value="MDQ0567618.1"/>
    <property type="molecule type" value="Genomic_DNA"/>
</dbReference>
<organism evidence="2 3">
    <name type="scientific">Mycoplasma yeatsii</name>
    <dbReference type="NCBI Taxonomy" id="51365"/>
    <lineage>
        <taxon>Bacteria</taxon>
        <taxon>Bacillati</taxon>
        <taxon>Mycoplasmatota</taxon>
        <taxon>Mollicutes</taxon>
        <taxon>Mycoplasmataceae</taxon>
        <taxon>Mycoplasma</taxon>
    </lineage>
</organism>
<keyword evidence="3" id="KW-1185">Reference proteome</keyword>
<keyword evidence="1" id="KW-0812">Transmembrane</keyword>